<dbReference type="Pfam" id="PF00473">
    <property type="entry name" value="CRF"/>
    <property type="match status" value="1"/>
</dbReference>
<sequence length="153" mass="16578">MLPTLRTLLLLWVLCAGRSGAQCLRFSRARSDVLLCGDQRAHDPLLSGGDGGVRGSPDYSARESRDRRSPPGGGGLPPNYRLLLSQTRLRGKTLQGGGARSGARSGDRRSKFTLSLDVPTNIMNILFDMAKAKKLRAKAADNARLLAHIGRRK</sequence>
<evidence type="ECO:0000256" key="5">
    <source>
        <dbReference type="ARBA" id="ARBA00022702"/>
    </source>
</evidence>
<organism evidence="11 12">
    <name type="scientific">Muraenolepis orangiensis</name>
    <name type="common">Patagonian moray cod</name>
    <dbReference type="NCBI Taxonomy" id="630683"/>
    <lineage>
        <taxon>Eukaryota</taxon>
        <taxon>Metazoa</taxon>
        <taxon>Chordata</taxon>
        <taxon>Craniata</taxon>
        <taxon>Vertebrata</taxon>
        <taxon>Euteleostomi</taxon>
        <taxon>Actinopterygii</taxon>
        <taxon>Neopterygii</taxon>
        <taxon>Teleostei</taxon>
        <taxon>Neoteleostei</taxon>
        <taxon>Acanthomorphata</taxon>
        <taxon>Zeiogadaria</taxon>
        <taxon>Gadariae</taxon>
        <taxon>Gadiformes</taxon>
        <taxon>Muraenolepidoidei</taxon>
        <taxon>Muraenolepididae</taxon>
        <taxon>Muraenolepis</taxon>
    </lineage>
</organism>
<dbReference type="EMBL" id="JANIIK010000036">
    <property type="protein sequence ID" value="KAJ3612656.1"/>
    <property type="molecule type" value="Genomic_DNA"/>
</dbReference>
<keyword evidence="5" id="KW-0372">Hormone</keyword>
<dbReference type="GO" id="GO:0005179">
    <property type="term" value="F:hormone activity"/>
    <property type="evidence" value="ECO:0007669"/>
    <property type="project" value="UniProtKB-KW"/>
</dbReference>
<dbReference type="Proteomes" id="UP001148018">
    <property type="component" value="Unassembled WGS sequence"/>
</dbReference>
<evidence type="ECO:0000256" key="6">
    <source>
        <dbReference type="ARBA" id="ARBA00022729"/>
    </source>
</evidence>
<keyword evidence="12" id="KW-1185">Reference proteome</keyword>
<dbReference type="GO" id="GO:0051431">
    <property type="term" value="F:corticotropin-releasing hormone receptor 2 binding"/>
    <property type="evidence" value="ECO:0007669"/>
    <property type="project" value="InterPro"/>
</dbReference>
<feature type="domain" description="Corticotropin-releasing factor" evidence="10">
    <location>
        <begin position="112"/>
        <end position="149"/>
    </location>
</feature>
<protein>
    <recommendedName>
        <fullName evidence="10">Corticotropin-releasing factor domain-containing protein</fullName>
    </recommendedName>
</protein>
<gene>
    <name evidence="11" type="ORF">NHX12_020922</name>
</gene>
<evidence type="ECO:0000256" key="1">
    <source>
        <dbReference type="ARBA" id="ARBA00004613"/>
    </source>
</evidence>
<comment type="subcellular location">
    <subcellularLocation>
        <location evidence="1">Secreted</location>
    </subcellularLocation>
</comment>
<accession>A0A9Q0IX24</accession>
<evidence type="ECO:0000256" key="4">
    <source>
        <dbReference type="ARBA" id="ARBA00022525"/>
    </source>
</evidence>
<feature type="region of interest" description="Disordered" evidence="8">
    <location>
        <begin position="46"/>
        <end position="80"/>
    </location>
</feature>
<proteinExistence type="inferred from homology"/>
<dbReference type="PANTHER" id="PTHR17575">
    <property type="entry name" value="UROCORTIN-2 AND 3"/>
    <property type="match status" value="1"/>
</dbReference>
<dbReference type="GO" id="GO:0007586">
    <property type="term" value="P:digestion"/>
    <property type="evidence" value="ECO:0007669"/>
    <property type="project" value="InterPro"/>
</dbReference>
<keyword evidence="4" id="KW-0964">Secreted</keyword>
<evidence type="ECO:0000256" key="3">
    <source>
        <dbReference type="ARBA" id="ARBA00011328"/>
    </source>
</evidence>
<comment type="function">
    <text evidence="7">Suppresses food intake, delays gastric emptying and decreases heat-induced edema. Might represent an endogenous ligand for maintaining homeostasis after stress.</text>
</comment>
<name>A0A9Q0IX24_9TELE</name>
<comment type="similarity">
    <text evidence="2">Belongs to the sauvagine/corticotropin-releasing factor/urotensin I family.</text>
</comment>
<evidence type="ECO:0000313" key="11">
    <source>
        <dbReference type="EMBL" id="KAJ3612656.1"/>
    </source>
</evidence>
<comment type="caution">
    <text evidence="11">The sequence shown here is derived from an EMBL/GenBank/DDBJ whole genome shotgun (WGS) entry which is preliminary data.</text>
</comment>
<keyword evidence="6 9" id="KW-0732">Signal</keyword>
<dbReference type="OrthoDB" id="9949770at2759"/>
<feature type="compositionally biased region" description="Basic and acidic residues" evidence="8">
    <location>
        <begin position="60"/>
        <end position="69"/>
    </location>
</feature>
<dbReference type="AlphaFoldDB" id="A0A9Q0IX24"/>
<dbReference type="InterPro" id="IPR024270">
    <property type="entry name" value="Urocortin_II/III"/>
</dbReference>
<dbReference type="PANTHER" id="PTHR17575:SF1">
    <property type="entry name" value="UROCORTIN-3"/>
    <property type="match status" value="1"/>
</dbReference>
<dbReference type="GO" id="GO:0007189">
    <property type="term" value="P:adenylate cyclase-activating G protein-coupled receptor signaling pathway"/>
    <property type="evidence" value="ECO:0007669"/>
    <property type="project" value="TreeGrafter"/>
</dbReference>
<reference evidence="11" key="1">
    <citation type="submission" date="2022-07" db="EMBL/GenBank/DDBJ databases">
        <title>Chromosome-level genome of Muraenolepis orangiensis.</title>
        <authorList>
            <person name="Kim J."/>
        </authorList>
    </citation>
    <scope>NUCLEOTIDE SEQUENCE</scope>
    <source>
        <strain evidence="11">KU_S4_2022</strain>
        <tissue evidence="11">Muscle</tissue>
    </source>
</reference>
<dbReference type="GO" id="GO:0031669">
    <property type="term" value="P:cellular response to nutrient levels"/>
    <property type="evidence" value="ECO:0007669"/>
    <property type="project" value="TreeGrafter"/>
</dbReference>
<dbReference type="InterPro" id="IPR000187">
    <property type="entry name" value="CRF"/>
</dbReference>
<evidence type="ECO:0000256" key="9">
    <source>
        <dbReference type="SAM" id="SignalP"/>
    </source>
</evidence>
<feature type="chain" id="PRO_5040331902" description="Corticotropin-releasing factor domain-containing protein" evidence="9">
    <location>
        <begin position="24"/>
        <end position="153"/>
    </location>
</feature>
<dbReference type="GO" id="GO:0005615">
    <property type="term" value="C:extracellular space"/>
    <property type="evidence" value="ECO:0007669"/>
    <property type="project" value="InterPro"/>
</dbReference>
<evidence type="ECO:0000259" key="10">
    <source>
        <dbReference type="Pfam" id="PF00473"/>
    </source>
</evidence>
<evidence type="ECO:0000313" key="12">
    <source>
        <dbReference type="Proteomes" id="UP001148018"/>
    </source>
</evidence>
<comment type="subunit">
    <text evidence="3">Binds with high affinity to CRF receptors 2-alpha and 2-beta.</text>
</comment>
<evidence type="ECO:0000256" key="7">
    <source>
        <dbReference type="ARBA" id="ARBA00025160"/>
    </source>
</evidence>
<feature type="signal peptide" evidence="9">
    <location>
        <begin position="1"/>
        <end position="23"/>
    </location>
</feature>
<evidence type="ECO:0000256" key="8">
    <source>
        <dbReference type="SAM" id="MobiDB-lite"/>
    </source>
</evidence>
<evidence type="ECO:0000256" key="2">
    <source>
        <dbReference type="ARBA" id="ARBA00009287"/>
    </source>
</evidence>
<dbReference type="GO" id="GO:0009755">
    <property type="term" value="P:hormone-mediated signaling pathway"/>
    <property type="evidence" value="ECO:0007669"/>
    <property type="project" value="TreeGrafter"/>
</dbReference>